<evidence type="ECO:0000256" key="2">
    <source>
        <dbReference type="ARBA" id="ARBA00009984"/>
    </source>
</evidence>
<evidence type="ECO:0000256" key="4">
    <source>
        <dbReference type="ARBA" id="ARBA00022475"/>
    </source>
</evidence>
<evidence type="ECO:0000256" key="8">
    <source>
        <dbReference type="ARBA" id="ARBA00022989"/>
    </source>
</evidence>
<feature type="transmembrane region" description="Helical" evidence="11">
    <location>
        <begin position="12"/>
        <end position="38"/>
    </location>
</feature>
<evidence type="ECO:0000256" key="11">
    <source>
        <dbReference type="SAM" id="Phobius"/>
    </source>
</evidence>
<dbReference type="Proteomes" id="UP000541185">
    <property type="component" value="Unassembled WGS sequence"/>
</dbReference>
<dbReference type="PRINTS" id="PR00813">
    <property type="entry name" value="BCTERIALGSPG"/>
</dbReference>
<accession>A0A848HCB0</accession>
<name>A0A848HCB0_9BURK</name>
<evidence type="ECO:0000256" key="1">
    <source>
        <dbReference type="ARBA" id="ARBA00004377"/>
    </source>
</evidence>
<dbReference type="SUPFAM" id="SSF54523">
    <property type="entry name" value="Pili subunits"/>
    <property type="match status" value="1"/>
</dbReference>
<comment type="caution">
    <text evidence="13">The sequence shown here is derived from an EMBL/GenBank/DDBJ whole genome shotgun (WGS) entry which is preliminary data.</text>
</comment>
<dbReference type="InterPro" id="IPR012902">
    <property type="entry name" value="N_methyl_site"/>
</dbReference>
<gene>
    <name evidence="13" type="primary">gspG</name>
    <name evidence="13" type="ORF">HHL11_31855</name>
</gene>
<dbReference type="GO" id="GO:0015627">
    <property type="term" value="C:type II protein secretion system complex"/>
    <property type="evidence" value="ECO:0007669"/>
    <property type="project" value="InterPro"/>
</dbReference>
<dbReference type="GO" id="GO:0015628">
    <property type="term" value="P:protein secretion by the type II secretion system"/>
    <property type="evidence" value="ECO:0007669"/>
    <property type="project" value="InterPro"/>
</dbReference>
<sequence>MFSNSVIPRGRKLAAAGFTLIELMVVLVIIGVLAALIVPNVLDRADDARVTAAHTDVNNLMQALKLYKLDNQRYPTAEQGLQALVQKPAATPVPPNWKPYLEKLPNDPWGRPYQYLNPGVKGEIDVMSLGADGQPGGEGKNADIGSWQ</sequence>
<dbReference type="InterPro" id="IPR013545">
    <property type="entry name" value="T2SS_protein-GspG_C"/>
</dbReference>
<dbReference type="RefSeq" id="WP_169422726.1">
    <property type="nucleotide sequence ID" value="NZ_JABBFX010000005.1"/>
</dbReference>
<comment type="similarity">
    <text evidence="2">Belongs to the GSP G family.</text>
</comment>
<comment type="subcellular location">
    <subcellularLocation>
        <location evidence="1">Cell inner membrane</location>
        <topology evidence="1">Single-pass membrane protein</topology>
    </subcellularLocation>
</comment>
<dbReference type="PANTHER" id="PTHR30093:SF44">
    <property type="entry name" value="TYPE II SECRETION SYSTEM CORE PROTEIN G"/>
    <property type="match status" value="1"/>
</dbReference>
<feature type="region of interest" description="Disordered" evidence="10">
    <location>
        <begin position="128"/>
        <end position="148"/>
    </location>
</feature>
<evidence type="ECO:0000256" key="6">
    <source>
        <dbReference type="ARBA" id="ARBA00022519"/>
    </source>
</evidence>
<dbReference type="PANTHER" id="PTHR30093">
    <property type="entry name" value="GENERAL SECRETION PATHWAY PROTEIN G"/>
    <property type="match status" value="1"/>
</dbReference>
<dbReference type="Pfam" id="PF07963">
    <property type="entry name" value="N_methyl"/>
    <property type="match status" value="1"/>
</dbReference>
<keyword evidence="7 11" id="KW-0812">Transmembrane</keyword>
<dbReference type="InterPro" id="IPR045584">
    <property type="entry name" value="Pilin-like"/>
</dbReference>
<reference evidence="13 14" key="1">
    <citation type="submission" date="2020-04" db="EMBL/GenBank/DDBJ databases">
        <title>Ramlibacter sp. G-1-2-2 isolated from soil.</title>
        <authorList>
            <person name="Dahal R.H."/>
        </authorList>
    </citation>
    <scope>NUCLEOTIDE SEQUENCE [LARGE SCALE GENOMIC DNA]</scope>
    <source>
        <strain evidence="13 14">G-1-2-2</strain>
    </source>
</reference>
<dbReference type="InterPro" id="IPR010054">
    <property type="entry name" value="Type2_sec_GspG"/>
</dbReference>
<feature type="domain" description="Type II secretion system protein GspG C-terminal" evidence="12">
    <location>
        <begin position="40"/>
        <end position="147"/>
    </location>
</feature>
<keyword evidence="6" id="KW-0997">Cell inner membrane</keyword>
<evidence type="ECO:0000256" key="9">
    <source>
        <dbReference type="ARBA" id="ARBA00023136"/>
    </source>
</evidence>
<evidence type="ECO:0000256" key="5">
    <source>
        <dbReference type="ARBA" id="ARBA00022481"/>
    </source>
</evidence>
<protein>
    <recommendedName>
        <fullName evidence="3">Type II secretion system core protein G</fullName>
    </recommendedName>
</protein>
<proteinExistence type="inferred from homology"/>
<evidence type="ECO:0000313" key="14">
    <source>
        <dbReference type="Proteomes" id="UP000541185"/>
    </source>
</evidence>
<dbReference type="GO" id="GO:0005886">
    <property type="term" value="C:plasma membrane"/>
    <property type="evidence" value="ECO:0007669"/>
    <property type="project" value="UniProtKB-SubCell"/>
</dbReference>
<dbReference type="Pfam" id="PF08334">
    <property type="entry name" value="T2SSG"/>
    <property type="match status" value="1"/>
</dbReference>
<dbReference type="EMBL" id="JABBFX010000005">
    <property type="protein sequence ID" value="NML48385.1"/>
    <property type="molecule type" value="Genomic_DNA"/>
</dbReference>
<keyword evidence="14" id="KW-1185">Reference proteome</keyword>
<organism evidence="13 14">
    <name type="scientific">Ramlibacter agri</name>
    <dbReference type="NCBI Taxonomy" id="2728837"/>
    <lineage>
        <taxon>Bacteria</taxon>
        <taxon>Pseudomonadati</taxon>
        <taxon>Pseudomonadota</taxon>
        <taxon>Betaproteobacteria</taxon>
        <taxon>Burkholderiales</taxon>
        <taxon>Comamonadaceae</taxon>
        <taxon>Ramlibacter</taxon>
    </lineage>
</organism>
<dbReference type="NCBIfam" id="TIGR01710">
    <property type="entry name" value="typeII_sec_gspG"/>
    <property type="match status" value="1"/>
</dbReference>
<dbReference type="InterPro" id="IPR000983">
    <property type="entry name" value="Bac_GSPG_pilin"/>
</dbReference>
<evidence type="ECO:0000259" key="12">
    <source>
        <dbReference type="Pfam" id="PF08334"/>
    </source>
</evidence>
<keyword evidence="9 11" id="KW-0472">Membrane</keyword>
<keyword evidence="5" id="KW-0488">Methylation</keyword>
<keyword evidence="4" id="KW-1003">Cell membrane</keyword>
<keyword evidence="8 11" id="KW-1133">Transmembrane helix</keyword>
<dbReference type="PROSITE" id="PS00409">
    <property type="entry name" value="PROKAR_NTER_METHYL"/>
    <property type="match status" value="1"/>
</dbReference>
<dbReference type="NCBIfam" id="TIGR02532">
    <property type="entry name" value="IV_pilin_GFxxxE"/>
    <property type="match status" value="1"/>
</dbReference>
<evidence type="ECO:0000256" key="7">
    <source>
        <dbReference type="ARBA" id="ARBA00022692"/>
    </source>
</evidence>
<evidence type="ECO:0000256" key="10">
    <source>
        <dbReference type="SAM" id="MobiDB-lite"/>
    </source>
</evidence>
<dbReference type="AlphaFoldDB" id="A0A848HCB0"/>
<dbReference type="Gene3D" id="3.30.700.10">
    <property type="entry name" value="Glycoprotein, Type 4 Pilin"/>
    <property type="match status" value="1"/>
</dbReference>
<evidence type="ECO:0000256" key="3">
    <source>
        <dbReference type="ARBA" id="ARBA00020042"/>
    </source>
</evidence>
<evidence type="ECO:0000313" key="13">
    <source>
        <dbReference type="EMBL" id="NML48385.1"/>
    </source>
</evidence>